<evidence type="ECO:0000256" key="8">
    <source>
        <dbReference type="SAM" id="Phobius"/>
    </source>
</evidence>
<dbReference type="Proteomes" id="UP001183246">
    <property type="component" value="Unassembled WGS sequence"/>
</dbReference>
<evidence type="ECO:0000256" key="2">
    <source>
        <dbReference type="ARBA" id="ARBA00022475"/>
    </source>
</evidence>
<dbReference type="PANTHER" id="PTHR14969">
    <property type="entry name" value="SPHINGOSINE-1-PHOSPHATE PHOSPHOHYDROLASE"/>
    <property type="match status" value="1"/>
</dbReference>
<dbReference type="Gene3D" id="1.20.144.10">
    <property type="entry name" value="Phosphatidic acid phosphatase type 2/haloperoxidase"/>
    <property type="match status" value="2"/>
</dbReference>
<keyword evidence="3 8" id="KW-0812">Transmembrane</keyword>
<feature type="transmembrane region" description="Helical" evidence="8">
    <location>
        <begin position="140"/>
        <end position="158"/>
    </location>
</feature>
<dbReference type="InterPro" id="IPR036938">
    <property type="entry name" value="PAP2/HPO_sf"/>
</dbReference>
<dbReference type="Pfam" id="PF01569">
    <property type="entry name" value="PAP2"/>
    <property type="match status" value="1"/>
</dbReference>
<keyword evidence="6 8" id="KW-0472">Membrane</keyword>
<dbReference type="PANTHER" id="PTHR14969:SF62">
    <property type="entry name" value="DECAPRENYLPHOSPHORYL-5-PHOSPHORIBOSE PHOSPHATASE RV3807C-RELATED"/>
    <property type="match status" value="1"/>
</dbReference>
<dbReference type="RefSeq" id="WP_311704529.1">
    <property type="nucleotide sequence ID" value="NZ_JAVREL010000005.1"/>
</dbReference>
<keyword evidence="2" id="KW-1003">Cell membrane</keyword>
<keyword evidence="4" id="KW-0378">Hydrolase</keyword>
<dbReference type="InterPro" id="IPR000326">
    <property type="entry name" value="PAP2/HPO"/>
</dbReference>
<feature type="domain" description="Phosphatidic acid phosphatase type 2/haloperoxidase" evidence="9">
    <location>
        <begin position="68"/>
        <end position="179"/>
    </location>
</feature>
<evidence type="ECO:0000313" key="10">
    <source>
        <dbReference type="EMBL" id="MDT0343406.1"/>
    </source>
</evidence>
<evidence type="ECO:0000256" key="1">
    <source>
        <dbReference type="ARBA" id="ARBA00004651"/>
    </source>
</evidence>
<protein>
    <submittedName>
        <fullName evidence="10">Phosphatase PAP2 family protein</fullName>
    </submittedName>
</protein>
<evidence type="ECO:0000259" key="9">
    <source>
        <dbReference type="SMART" id="SM00014"/>
    </source>
</evidence>
<feature type="transmembrane region" description="Helical" evidence="8">
    <location>
        <begin position="65"/>
        <end position="84"/>
    </location>
</feature>
<evidence type="ECO:0000313" key="11">
    <source>
        <dbReference type="Proteomes" id="UP001183246"/>
    </source>
</evidence>
<evidence type="ECO:0000256" key="4">
    <source>
        <dbReference type="ARBA" id="ARBA00022801"/>
    </source>
</evidence>
<feature type="region of interest" description="Disordered" evidence="7">
    <location>
        <begin position="204"/>
        <end position="236"/>
    </location>
</feature>
<evidence type="ECO:0000256" key="6">
    <source>
        <dbReference type="ARBA" id="ARBA00023136"/>
    </source>
</evidence>
<accession>A0ABU2MP69</accession>
<sequence>MAGLDSLDNPEVELDVLYDINGLADRMPGWAESAVTFLGEHGILFALVLLIVGAWFLVRRRADAVTAVAGTAWAGLAAGVAYLVNAPIRDFVARPRPFVDHPEVNVLVEGKDGYSFVSDHASVAMAVAVGLFLVHRTLGVVAFALALFQGFARVFLGVHYPSDVIGGFALGMAVALLLAPLAMASLTPPVRFAARTRALGWLARPRAPQPGERRTNAVNDAELEHPGPTAARGLAA</sequence>
<dbReference type="EMBL" id="JAVREL010000005">
    <property type="protein sequence ID" value="MDT0343406.1"/>
    <property type="molecule type" value="Genomic_DNA"/>
</dbReference>
<name>A0ABU2MP69_9ACTN</name>
<feature type="transmembrane region" description="Helical" evidence="8">
    <location>
        <begin position="113"/>
        <end position="133"/>
    </location>
</feature>
<dbReference type="SMART" id="SM00014">
    <property type="entry name" value="acidPPc"/>
    <property type="match status" value="1"/>
</dbReference>
<keyword evidence="11" id="KW-1185">Reference proteome</keyword>
<proteinExistence type="predicted"/>
<evidence type="ECO:0000256" key="3">
    <source>
        <dbReference type="ARBA" id="ARBA00022692"/>
    </source>
</evidence>
<comment type="subcellular location">
    <subcellularLocation>
        <location evidence="1">Cell membrane</location>
        <topology evidence="1">Multi-pass membrane protein</topology>
    </subcellularLocation>
</comment>
<comment type="caution">
    <text evidence="10">The sequence shown here is derived from an EMBL/GenBank/DDBJ whole genome shotgun (WGS) entry which is preliminary data.</text>
</comment>
<evidence type="ECO:0000256" key="5">
    <source>
        <dbReference type="ARBA" id="ARBA00022989"/>
    </source>
</evidence>
<reference evidence="11" key="1">
    <citation type="submission" date="2023-07" db="EMBL/GenBank/DDBJ databases">
        <title>30 novel species of actinomycetes from the DSMZ collection.</title>
        <authorList>
            <person name="Nouioui I."/>
        </authorList>
    </citation>
    <scope>NUCLEOTIDE SEQUENCE [LARGE SCALE GENOMIC DNA]</scope>
    <source>
        <strain evidence="11">DSM 44938</strain>
    </source>
</reference>
<keyword evidence="5 8" id="KW-1133">Transmembrane helix</keyword>
<gene>
    <name evidence="10" type="ORF">RM590_12385</name>
</gene>
<evidence type="ECO:0000256" key="7">
    <source>
        <dbReference type="SAM" id="MobiDB-lite"/>
    </source>
</evidence>
<feature type="transmembrane region" description="Helical" evidence="8">
    <location>
        <begin position="37"/>
        <end position="58"/>
    </location>
</feature>
<organism evidence="10 11">
    <name type="scientific">Streptomyces litchfieldiae</name>
    <dbReference type="NCBI Taxonomy" id="3075543"/>
    <lineage>
        <taxon>Bacteria</taxon>
        <taxon>Bacillati</taxon>
        <taxon>Actinomycetota</taxon>
        <taxon>Actinomycetes</taxon>
        <taxon>Kitasatosporales</taxon>
        <taxon>Streptomycetaceae</taxon>
        <taxon>Streptomyces</taxon>
    </lineage>
</organism>
<dbReference type="SUPFAM" id="SSF48317">
    <property type="entry name" value="Acid phosphatase/Vanadium-dependent haloperoxidase"/>
    <property type="match status" value="1"/>
</dbReference>
<feature type="transmembrane region" description="Helical" evidence="8">
    <location>
        <begin position="164"/>
        <end position="187"/>
    </location>
</feature>